<dbReference type="Proteomes" id="UP000507962">
    <property type="component" value="Unassembled WGS sequence"/>
</dbReference>
<dbReference type="PANTHER" id="PTHR34227:SF1">
    <property type="entry name" value="DIMETHYL SULFOXIDE REDUCTASE CHAPERONE-RELATED"/>
    <property type="match status" value="1"/>
</dbReference>
<accession>A0A4V6ILU4</accession>
<dbReference type="AlphaFoldDB" id="A0A4V6ILU4"/>
<organism evidence="2 3">
    <name type="scientific">Desulfoluna butyratoxydans</name>
    <dbReference type="NCBI Taxonomy" id="231438"/>
    <lineage>
        <taxon>Bacteria</taxon>
        <taxon>Pseudomonadati</taxon>
        <taxon>Thermodesulfobacteriota</taxon>
        <taxon>Desulfobacteria</taxon>
        <taxon>Desulfobacterales</taxon>
        <taxon>Desulfolunaceae</taxon>
        <taxon>Desulfoluna</taxon>
    </lineage>
</organism>
<dbReference type="InterPro" id="IPR036411">
    <property type="entry name" value="TorD-like_sf"/>
</dbReference>
<gene>
    <name evidence="2" type="ORF">MSL71_41250</name>
</gene>
<dbReference type="PANTHER" id="PTHR34227">
    <property type="entry name" value="CHAPERONE PROTEIN YCDY"/>
    <property type="match status" value="1"/>
</dbReference>
<protein>
    <submittedName>
        <fullName evidence="2">Dmso/nitrate reductase chaperone</fullName>
    </submittedName>
</protein>
<evidence type="ECO:0000256" key="1">
    <source>
        <dbReference type="ARBA" id="ARBA00023186"/>
    </source>
</evidence>
<name>A0A4V6ILU4_9BACT</name>
<dbReference type="InterPro" id="IPR050289">
    <property type="entry name" value="TorD/DmsD_chaperones"/>
</dbReference>
<keyword evidence="3" id="KW-1185">Reference proteome</keyword>
<reference evidence="2 3" key="1">
    <citation type="submission" date="2019-03" db="EMBL/GenBank/DDBJ databases">
        <authorList>
            <person name="Nijsse B."/>
        </authorList>
    </citation>
    <scope>NUCLEOTIDE SEQUENCE [LARGE SCALE GENOMIC DNA]</scope>
    <source>
        <strain evidence="2">Desulfoluna butyratoxydans MSL71</strain>
    </source>
</reference>
<dbReference type="Gene3D" id="1.10.3480.10">
    <property type="entry name" value="TorD-like"/>
    <property type="match status" value="1"/>
</dbReference>
<keyword evidence="1" id="KW-0143">Chaperone</keyword>
<dbReference type="RefSeq" id="WP_180144189.1">
    <property type="nucleotide sequence ID" value="NZ_CAADHO010000009.1"/>
</dbReference>
<proteinExistence type="predicted"/>
<dbReference type="Pfam" id="PF02613">
    <property type="entry name" value="Nitrate_red_del"/>
    <property type="match status" value="1"/>
</dbReference>
<dbReference type="SUPFAM" id="SSF89155">
    <property type="entry name" value="TorD-like"/>
    <property type="match status" value="1"/>
</dbReference>
<evidence type="ECO:0000313" key="2">
    <source>
        <dbReference type="EMBL" id="VFQ46458.1"/>
    </source>
</evidence>
<sequence>MNPDDIIRFESVRQEVYRGFSACFCLPGPPLVHIPETLVHLLAAQDSEAVAPMTRMASAMESLTDFSGLRVEFTRLFVGPYGRLAPPCGSGYMDGADTMMSDSAMDAEARYRKAGLVVSDTFKEAPDHIVAELDYLSFLVGKEIDALAPDTTEVPQASLHEQKTFLERHLARWVPPFAENIMRHATEPFYQDLATATRLVIRESMDYLSIPGLSEHDVPPR</sequence>
<dbReference type="InterPro" id="IPR020945">
    <property type="entry name" value="DMSO/NO3_reduct_chaperone"/>
</dbReference>
<evidence type="ECO:0000313" key="3">
    <source>
        <dbReference type="Proteomes" id="UP000507962"/>
    </source>
</evidence>
<dbReference type="EMBL" id="CAADHO010000009">
    <property type="protein sequence ID" value="VFQ46458.1"/>
    <property type="molecule type" value="Genomic_DNA"/>
</dbReference>